<dbReference type="EMBL" id="CP027750">
    <property type="protein sequence ID" value="AZE28273.1"/>
    <property type="molecule type" value="Genomic_DNA"/>
</dbReference>
<organism evidence="2 3">
    <name type="scientific">Pseudomonas chlororaphis subsp. aureofaciens</name>
    <dbReference type="NCBI Taxonomy" id="587851"/>
    <lineage>
        <taxon>Bacteria</taxon>
        <taxon>Pseudomonadati</taxon>
        <taxon>Pseudomonadota</taxon>
        <taxon>Gammaproteobacteria</taxon>
        <taxon>Pseudomonadales</taxon>
        <taxon>Pseudomonadaceae</taxon>
        <taxon>Pseudomonas</taxon>
    </lineage>
</organism>
<name>A0AAD0ZFW0_9PSED</name>
<evidence type="ECO:0000259" key="1">
    <source>
        <dbReference type="Pfam" id="PF13649"/>
    </source>
</evidence>
<evidence type="ECO:0000313" key="3">
    <source>
        <dbReference type="Proteomes" id="UP000280455"/>
    </source>
</evidence>
<reference evidence="2 3" key="1">
    <citation type="submission" date="2018-03" db="EMBL/GenBank/DDBJ databases">
        <title>Diversity of phytobeneficial traits revealed by whole-genome analysis of worldwide-isolated phenazine-producing Pseudomonas spp.</title>
        <authorList>
            <person name="Biessy A."/>
            <person name="Novinscak A."/>
            <person name="Blom J."/>
            <person name="Leger G."/>
            <person name="Thomashow L.S."/>
            <person name="Cazorla F.M."/>
            <person name="Josic D."/>
            <person name="Filion M."/>
        </authorList>
    </citation>
    <scope>NUCLEOTIDE SEQUENCE [LARGE SCALE GENOMIC DNA]</scope>
    <source>
        <strain evidence="2 3">ChPhzS24</strain>
    </source>
</reference>
<dbReference type="AlphaFoldDB" id="A0AAD0ZFW0"/>
<gene>
    <name evidence="2" type="ORF">C4K07_1473</name>
</gene>
<dbReference type="Proteomes" id="UP000280455">
    <property type="component" value="Chromosome"/>
</dbReference>
<dbReference type="SUPFAM" id="SSF53335">
    <property type="entry name" value="S-adenosyl-L-methionine-dependent methyltransferases"/>
    <property type="match status" value="1"/>
</dbReference>
<dbReference type="Pfam" id="PF13649">
    <property type="entry name" value="Methyltransf_25"/>
    <property type="match status" value="1"/>
</dbReference>
<feature type="domain" description="Methyltransferase" evidence="1">
    <location>
        <begin position="57"/>
        <end position="109"/>
    </location>
</feature>
<protein>
    <submittedName>
        <fullName evidence="2">SAM (And some other nucleotide) binding motif</fullName>
    </submittedName>
</protein>
<dbReference type="Gene3D" id="3.40.50.150">
    <property type="entry name" value="Vaccinia Virus protein VP39"/>
    <property type="match status" value="1"/>
</dbReference>
<accession>A0AAD0ZFW0</accession>
<proteinExistence type="predicted"/>
<dbReference type="RefSeq" id="WP_110176188.1">
    <property type="nucleotide sequence ID" value="NZ_CP027749.1"/>
</dbReference>
<sequence length="211" mass="24108">MHSDKTKLLDEVASYYSKKLALHGETPNGVDWNGEQGQALRFEQLCKVINNQQEFSITDLGCGYGALVDYLKNKNQAFSYLGVDVSKEMIQAATQRYIGVPETRFISASEPDCVTDYGIASGIFNVRLGRSDAEWLTYLKNTLDVLDRTSRLGFAFNCLTSYSDEDKKRSDLYYADPCFLFDLCKQRYSRQVALLHDYGLYEFTILVRKMQ</sequence>
<dbReference type="InterPro" id="IPR029063">
    <property type="entry name" value="SAM-dependent_MTases_sf"/>
</dbReference>
<evidence type="ECO:0000313" key="2">
    <source>
        <dbReference type="EMBL" id="AZE28273.1"/>
    </source>
</evidence>
<dbReference type="InterPro" id="IPR041698">
    <property type="entry name" value="Methyltransf_25"/>
</dbReference>